<proteinExistence type="predicted"/>
<dbReference type="AlphaFoldDB" id="C0EUH8"/>
<evidence type="ECO:0000313" key="1">
    <source>
        <dbReference type="EMBL" id="EEG37026.1"/>
    </source>
</evidence>
<accession>C0EUH8</accession>
<reference evidence="1 2" key="1">
    <citation type="submission" date="2009-01" db="EMBL/GenBank/DDBJ databases">
        <authorList>
            <person name="Fulton L."/>
            <person name="Clifton S."/>
            <person name="Fulton B."/>
            <person name="Xu J."/>
            <person name="Minx P."/>
            <person name="Pepin K.H."/>
            <person name="Johnson M."/>
            <person name="Bhonagiri V."/>
            <person name="Nash W.E."/>
            <person name="Mardis E.R."/>
            <person name="Wilson R.K."/>
        </authorList>
    </citation>
    <scope>NUCLEOTIDE SEQUENCE [LARGE SCALE GENOMIC DNA]</scope>
    <source>
        <strain evidence="1 2">DSM 3353</strain>
    </source>
</reference>
<name>C0EUH8_9FIRM</name>
<dbReference type="EMBL" id="ACEP01000054">
    <property type="protein sequence ID" value="EEG37026.1"/>
    <property type="molecule type" value="Genomic_DNA"/>
</dbReference>
<comment type="caution">
    <text evidence="1">The sequence shown here is derived from an EMBL/GenBank/DDBJ whole genome shotgun (WGS) entry which is preliminary data.</text>
</comment>
<organism evidence="1 2">
    <name type="scientific">Anaerobutyricum hallii DSM 3353</name>
    <dbReference type="NCBI Taxonomy" id="411469"/>
    <lineage>
        <taxon>Bacteria</taxon>
        <taxon>Bacillati</taxon>
        <taxon>Bacillota</taxon>
        <taxon>Clostridia</taxon>
        <taxon>Lachnospirales</taxon>
        <taxon>Lachnospiraceae</taxon>
        <taxon>Anaerobutyricum</taxon>
    </lineage>
</organism>
<gene>
    <name evidence="1" type="ORF">EUBHAL_01062</name>
</gene>
<reference evidence="1 2" key="2">
    <citation type="submission" date="2009-02" db="EMBL/GenBank/DDBJ databases">
        <title>Draft genome sequence of Eubacterium hallii (DSM 3353).</title>
        <authorList>
            <person name="Sudarsanam P."/>
            <person name="Ley R."/>
            <person name="Guruge J."/>
            <person name="Turnbaugh P.J."/>
            <person name="Mahowald M."/>
            <person name="Liep D."/>
            <person name="Gordon J."/>
        </authorList>
    </citation>
    <scope>NUCLEOTIDE SEQUENCE [LARGE SCALE GENOMIC DNA]</scope>
    <source>
        <strain evidence="1 2">DSM 3353</strain>
    </source>
</reference>
<evidence type="ECO:0000313" key="2">
    <source>
        <dbReference type="Proteomes" id="UP000003174"/>
    </source>
</evidence>
<protein>
    <submittedName>
        <fullName evidence="1">Uncharacterized protein</fullName>
    </submittedName>
</protein>
<sequence>MNMWIVQKIKRESLVIQLPDSSLTELNNYNFYSMKEGFFMFGKKKKVKHAERHVDYKVSSENLAMPELHIGEDKGEEQPEKKDDGFITYENVAIPEVHIKKRK</sequence>
<dbReference type="Proteomes" id="UP000003174">
    <property type="component" value="Unassembled WGS sequence"/>
</dbReference>